<feature type="chain" id="PRO_5003312218" description="Glutathione peroxidase" evidence="6">
    <location>
        <begin position="24"/>
        <end position="199"/>
    </location>
</feature>
<dbReference type="InterPro" id="IPR013766">
    <property type="entry name" value="Thioredoxin_domain"/>
</dbReference>
<organism evidence="8 9">
    <name type="scientific">Haliscomenobacter hydrossis (strain ATCC 27775 / DSM 1100 / LMG 10767 / O)</name>
    <dbReference type="NCBI Taxonomy" id="760192"/>
    <lineage>
        <taxon>Bacteria</taxon>
        <taxon>Pseudomonadati</taxon>
        <taxon>Bacteroidota</taxon>
        <taxon>Saprospiria</taxon>
        <taxon>Saprospirales</taxon>
        <taxon>Haliscomenobacteraceae</taxon>
        <taxon>Haliscomenobacter</taxon>
    </lineage>
</organism>
<keyword evidence="6" id="KW-0732">Signal</keyword>
<dbReference type="PIRSF" id="PIRSF000303">
    <property type="entry name" value="Glutathion_perox"/>
    <property type="match status" value="1"/>
</dbReference>
<evidence type="ECO:0000256" key="1">
    <source>
        <dbReference type="ARBA" id="ARBA00006926"/>
    </source>
</evidence>
<dbReference type="InterPro" id="IPR000889">
    <property type="entry name" value="Glutathione_peroxidase"/>
</dbReference>
<evidence type="ECO:0000256" key="3">
    <source>
        <dbReference type="ARBA" id="ARBA00023002"/>
    </source>
</evidence>
<evidence type="ECO:0000256" key="5">
    <source>
        <dbReference type="RuleBase" id="RU000499"/>
    </source>
</evidence>
<dbReference type="Gene3D" id="3.40.30.10">
    <property type="entry name" value="Glutaredoxin"/>
    <property type="match status" value="1"/>
</dbReference>
<evidence type="ECO:0000313" key="9">
    <source>
        <dbReference type="Proteomes" id="UP000008461"/>
    </source>
</evidence>
<dbReference type="GO" id="GO:0004601">
    <property type="term" value="F:peroxidase activity"/>
    <property type="evidence" value="ECO:0007669"/>
    <property type="project" value="UniProtKB-KW"/>
</dbReference>
<dbReference type="Pfam" id="PF00255">
    <property type="entry name" value="GSHPx"/>
    <property type="match status" value="1"/>
</dbReference>
<comment type="similarity">
    <text evidence="1 5">Belongs to the glutathione peroxidase family.</text>
</comment>
<evidence type="ECO:0000256" key="2">
    <source>
        <dbReference type="ARBA" id="ARBA00022559"/>
    </source>
</evidence>
<evidence type="ECO:0000256" key="4">
    <source>
        <dbReference type="PIRSR" id="PIRSR000303-1"/>
    </source>
</evidence>
<accession>F4KWG7</accession>
<dbReference type="CDD" id="cd00340">
    <property type="entry name" value="GSH_Peroxidase"/>
    <property type="match status" value="1"/>
</dbReference>
<proteinExistence type="inferred from homology"/>
<keyword evidence="9" id="KW-1185">Reference proteome</keyword>
<evidence type="ECO:0000259" key="7">
    <source>
        <dbReference type="PROSITE" id="PS51352"/>
    </source>
</evidence>
<dbReference type="InterPro" id="IPR029759">
    <property type="entry name" value="GPX_AS"/>
</dbReference>
<dbReference type="PROSITE" id="PS51257">
    <property type="entry name" value="PROKAR_LIPOPROTEIN"/>
    <property type="match status" value="1"/>
</dbReference>
<evidence type="ECO:0000256" key="6">
    <source>
        <dbReference type="SAM" id="SignalP"/>
    </source>
</evidence>
<keyword evidence="3 5" id="KW-0560">Oxidoreductase</keyword>
<feature type="signal peptide" evidence="6">
    <location>
        <begin position="1"/>
        <end position="23"/>
    </location>
</feature>
<dbReference type="EMBL" id="CP002691">
    <property type="protein sequence ID" value="AEE50317.1"/>
    <property type="molecule type" value="Genomic_DNA"/>
</dbReference>
<evidence type="ECO:0000313" key="8">
    <source>
        <dbReference type="EMBL" id="AEE50317.1"/>
    </source>
</evidence>
<gene>
    <name evidence="8" type="ordered locus">Halhy_2443</name>
</gene>
<dbReference type="KEGG" id="hhy:Halhy_2443"/>
<feature type="active site" evidence="4">
    <location>
        <position position="78"/>
    </location>
</feature>
<dbReference type="PRINTS" id="PR01011">
    <property type="entry name" value="GLUTPROXDASE"/>
</dbReference>
<dbReference type="AlphaFoldDB" id="F4KWG7"/>
<sequence length="199" mass="22292">MRPRFLFAILLSIPAWVSSCFNANKVVSSSSSTDATPKLMSSATSFHSLSATTLDGQTISMDQYKGKKIIVLNVASRCGYTPQYADWQAFYEKNKEDVVVLGFPCNQFMSQEPGSASDIQEFCQKNYGVTFQMFEKVDVKGSDQSPIYKWLSDPSQNGWNSDVPSWNFCKYLIDENGKLTHFFASGVTPESAEFKKVMD</sequence>
<reference key="2">
    <citation type="submission" date="2011-04" db="EMBL/GenBank/DDBJ databases">
        <title>Complete sequence of chromosome of Haliscomenobacter hydrossis DSM 1100.</title>
        <authorList>
            <consortium name="US DOE Joint Genome Institute (JGI-PGF)"/>
            <person name="Lucas S."/>
            <person name="Han J."/>
            <person name="Lapidus A."/>
            <person name="Bruce D."/>
            <person name="Goodwin L."/>
            <person name="Pitluck S."/>
            <person name="Peters L."/>
            <person name="Kyrpides N."/>
            <person name="Mavromatis K."/>
            <person name="Ivanova N."/>
            <person name="Ovchinnikova G."/>
            <person name="Pagani I."/>
            <person name="Daligault H."/>
            <person name="Detter J.C."/>
            <person name="Han C."/>
            <person name="Land M."/>
            <person name="Hauser L."/>
            <person name="Markowitz V."/>
            <person name="Cheng J.-F."/>
            <person name="Hugenholtz P."/>
            <person name="Woyke T."/>
            <person name="Wu D."/>
            <person name="Verbarg S."/>
            <person name="Frueling A."/>
            <person name="Brambilla E."/>
            <person name="Klenk H.-P."/>
            <person name="Eisen J.A."/>
        </authorList>
    </citation>
    <scope>NUCLEOTIDE SEQUENCE</scope>
    <source>
        <strain>DSM 1100</strain>
    </source>
</reference>
<dbReference type="HOGENOM" id="CLU_029507_1_1_10"/>
<dbReference type="PANTHER" id="PTHR11592:SF78">
    <property type="entry name" value="GLUTATHIONE PEROXIDASE"/>
    <property type="match status" value="1"/>
</dbReference>
<dbReference type="PROSITE" id="PS51352">
    <property type="entry name" value="THIOREDOXIN_2"/>
    <property type="match status" value="1"/>
</dbReference>
<dbReference type="InterPro" id="IPR029760">
    <property type="entry name" value="GPX_CS"/>
</dbReference>
<dbReference type="GO" id="GO:0006979">
    <property type="term" value="P:response to oxidative stress"/>
    <property type="evidence" value="ECO:0007669"/>
    <property type="project" value="InterPro"/>
</dbReference>
<dbReference type="SUPFAM" id="SSF52833">
    <property type="entry name" value="Thioredoxin-like"/>
    <property type="match status" value="1"/>
</dbReference>
<dbReference type="PANTHER" id="PTHR11592">
    <property type="entry name" value="GLUTATHIONE PEROXIDASE"/>
    <property type="match status" value="1"/>
</dbReference>
<dbReference type="STRING" id="760192.Halhy_2443"/>
<dbReference type="eggNOG" id="COG0386">
    <property type="taxonomic scope" value="Bacteria"/>
</dbReference>
<dbReference type="PROSITE" id="PS00763">
    <property type="entry name" value="GLUTATHIONE_PEROXID_2"/>
    <property type="match status" value="1"/>
</dbReference>
<feature type="domain" description="Thioredoxin" evidence="7">
    <location>
        <begin position="40"/>
        <end position="199"/>
    </location>
</feature>
<dbReference type="PROSITE" id="PS51355">
    <property type="entry name" value="GLUTATHIONE_PEROXID_3"/>
    <property type="match status" value="1"/>
</dbReference>
<dbReference type="OrthoDB" id="9789406at2"/>
<dbReference type="InterPro" id="IPR036249">
    <property type="entry name" value="Thioredoxin-like_sf"/>
</dbReference>
<reference evidence="8 9" key="1">
    <citation type="journal article" date="2011" name="Stand. Genomic Sci.">
        <title>Complete genome sequence of Haliscomenobacter hydrossis type strain (O).</title>
        <authorList>
            <consortium name="US DOE Joint Genome Institute (JGI-PGF)"/>
            <person name="Daligault H."/>
            <person name="Lapidus A."/>
            <person name="Zeytun A."/>
            <person name="Nolan M."/>
            <person name="Lucas S."/>
            <person name="Del Rio T.G."/>
            <person name="Tice H."/>
            <person name="Cheng J.F."/>
            <person name="Tapia R."/>
            <person name="Han C."/>
            <person name="Goodwin L."/>
            <person name="Pitluck S."/>
            <person name="Liolios K."/>
            <person name="Pagani I."/>
            <person name="Ivanova N."/>
            <person name="Huntemann M."/>
            <person name="Mavromatis K."/>
            <person name="Mikhailova N."/>
            <person name="Pati A."/>
            <person name="Chen A."/>
            <person name="Palaniappan K."/>
            <person name="Land M."/>
            <person name="Hauser L."/>
            <person name="Brambilla E.M."/>
            <person name="Rohde M."/>
            <person name="Verbarg S."/>
            <person name="Goker M."/>
            <person name="Bristow J."/>
            <person name="Eisen J.A."/>
            <person name="Markowitz V."/>
            <person name="Hugenholtz P."/>
            <person name="Kyrpides N.C."/>
            <person name="Klenk H.P."/>
            <person name="Woyke T."/>
        </authorList>
    </citation>
    <scope>NUCLEOTIDE SEQUENCE [LARGE SCALE GENOMIC DNA]</scope>
    <source>
        <strain evidence="9">ATCC 27775 / DSM 1100 / LMG 10767 / O</strain>
    </source>
</reference>
<dbReference type="RefSeq" id="WP_013764866.1">
    <property type="nucleotide sequence ID" value="NC_015510.1"/>
</dbReference>
<dbReference type="PROSITE" id="PS00460">
    <property type="entry name" value="GLUTATHIONE_PEROXID_1"/>
    <property type="match status" value="1"/>
</dbReference>
<protein>
    <recommendedName>
        <fullName evidence="5">Glutathione peroxidase</fullName>
    </recommendedName>
</protein>
<keyword evidence="2 5" id="KW-0575">Peroxidase</keyword>
<dbReference type="Proteomes" id="UP000008461">
    <property type="component" value="Chromosome"/>
</dbReference>
<name>F4KWG7_HALH1</name>